<comment type="caution">
    <text evidence="5">The sequence shown here is derived from an EMBL/GenBank/DDBJ whole genome shotgun (WGS) entry which is preliminary data.</text>
</comment>
<keyword evidence="2" id="KW-0547">Nucleotide-binding</keyword>
<evidence type="ECO:0000256" key="2">
    <source>
        <dbReference type="ARBA" id="ARBA00022741"/>
    </source>
</evidence>
<evidence type="ECO:0000256" key="1">
    <source>
        <dbReference type="ARBA" id="ARBA00005290"/>
    </source>
</evidence>
<keyword evidence="4" id="KW-0342">GTP-binding</keyword>
<name>A0A832D142_9CREN</name>
<evidence type="ECO:0000256" key="4">
    <source>
        <dbReference type="ARBA" id="ARBA00023134"/>
    </source>
</evidence>
<dbReference type="InterPro" id="IPR004130">
    <property type="entry name" value="Gpn"/>
</dbReference>
<protein>
    <recommendedName>
        <fullName evidence="6">GTPase</fullName>
    </recommendedName>
</protein>
<dbReference type="SUPFAM" id="SSF52540">
    <property type="entry name" value="P-loop containing nucleoside triphosphate hydrolases"/>
    <property type="match status" value="1"/>
</dbReference>
<comment type="similarity">
    <text evidence="1">Belongs to the GPN-loop GTPase family.</text>
</comment>
<organism evidence="5">
    <name type="scientific">Ignisphaera aggregans</name>
    <dbReference type="NCBI Taxonomy" id="334771"/>
    <lineage>
        <taxon>Archaea</taxon>
        <taxon>Thermoproteota</taxon>
        <taxon>Thermoprotei</taxon>
        <taxon>Desulfurococcales</taxon>
        <taxon>Desulfurococcaceae</taxon>
        <taxon>Ignisphaera</taxon>
    </lineage>
</organism>
<evidence type="ECO:0000313" key="5">
    <source>
        <dbReference type="EMBL" id="HGQ36762.1"/>
    </source>
</evidence>
<gene>
    <name evidence="5" type="ORF">ENU41_08850</name>
</gene>
<reference evidence="5" key="1">
    <citation type="journal article" date="2020" name="mSystems">
        <title>Genome- and Community-Level Interaction Insights into Carbon Utilization and Element Cycling Functions of Hydrothermarchaeota in Hydrothermal Sediment.</title>
        <authorList>
            <person name="Zhou Z."/>
            <person name="Liu Y."/>
            <person name="Xu W."/>
            <person name="Pan J."/>
            <person name="Luo Z.H."/>
            <person name="Li M."/>
        </authorList>
    </citation>
    <scope>NUCLEOTIDE SEQUENCE</scope>
    <source>
        <strain evidence="5">SpSt-667</strain>
    </source>
</reference>
<evidence type="ECO:0008006" key="6">
    <source>
        <dbReference type="Google" id="ProtNLM"/>
    </source>
</evidence>
<keyword evidence="3" id="KW-0378">Hydrolase</keyword>
<dbReference type="GO" id="GO:0005525">
    <property type="term" value="F:GTP binding"/>
    <property type="evidence" value="ECO:0007669"/>
    <property type="project" value="UniProtKB-KW"/>
</dbReference>
<dbReference type="EMBL" id="DTCK01000045">
    <property type="protein sequence ID" value="HGQ36762.1"/>
    <property type="molecule type" value="Genomic_DNA"/>
</dbReference>
<evidence type="ECO:0000256" key="3">
    <source>
        <dbReference type="ARBA" id="ARBA00022801"/>
    </source>
</evidence>
<sequence length="256" mass="28689">MVVKTKTFVIFIGPAGSGKSTLIYAYSKWLQELLSIATFKVNLDPAAEYIPYKPNFDVRNIVDANKIAKQLGLGPNGALVKSMDIITQRMDEIIYEINNANNDFVLVDTPGQMEVFLFRDIAFKLIERLKWISKNIVAIFVGDAEIIKRYEDYAFLSIISIAIQVRLDIDVVPVINKVDITSLNELIGDVISDIKVVNNKLRGLGVYGEMLENILNIISLYSKATQVPKVSAKYFVGLEELHRIIHEITCACGDLT</sequence>
<dbReference type="InterPro" id="IPR027417">
    <property type="entry name" value="P-loop_NTPase"/>
</dbReference>
<accession>A0A832D142</accession>
<dbReference type="AlphaFoldDB" id="A0A832D142"/>
<dbReference type="GO" id="GO:0003924">
    <property type="term" value="F:GTPase activity"/>
    <property type="evidence" value="ECO:0007669"/>
    <property type="project" value="TreeGrafter"/>
</dbReference>
<dbReference type="Pfam" id="PF03029">
    <property type="entry name" value="ATP_bind_1"/>
    <property type="match status" value="1"/>
</dbReference>
<dbReference type="PANTHER" id="PTHR21231">
    <property type="entry name" value="XPA-BINDING PROTEIN 1-RELATED"/>
    <property type="match status" value="1"/>
</dbReference>
<dbReference type="Gene3D" id="3.40.50.300">
    <property type="entry name" value="P-loop containing nucleotide triphosphate hydrolases"/>
    <property type="match status" value="1"/>
</dbReference>
<proteinExistence type="inferred from homology"/>
<dbReference type="PANTHER" id="PTHR21231:SF8">
    <property type="entry name" value="GPN-LOOP GTPASE 1"/>
    <property type="match status" value="1"/>
</dbReference>